<name>F4QTA2_9CAUL</name>
<dbReference type="HOGENOM" id="CLU_2912426_0_0_5"/>
<keyword evidence="1" id="KW-0732">Signal</keyword>
<gene>
    <name evidence="2" type="ORF">ABI_43990</name>
</gene>
<evidence type="ECO:0000256" key="1">
    <source>
        <dbReference type="SAM" id="SignalP"/>
    </source>
</evidence>
<dbReference type="EMBL" id="GL883080">
    <property type="protein sequence ID" value="EGF89972.1"/>
    <property type="molecule type" value="Genomic_DNA"/>
</dbReference>
<evidence type="ECO:0000313" key="3">
    <source>
        <dbReference type="Proteomes" id="UP000006512"/>
    </source>
</evidence>
<feature type="chain" id="PRO_5003314433" evidence="1">
    <location>
        <begin position="22"/>
        <end position="61"/>
    </location>
</feature>
<accession>F4QTA2</accession>
<sequence length="61" mass="6543">MHKVRTSNHAVFTGLSVSLFAALMAYTLASSQSSFEAHAATLGMGCTRVIYDFLPIGPIRP</sequence>
<dbReference type="Proteomes" id="UP000006512">
    <property type="component" value="Unassembled WGS sequence"/>
</dbReference>
<organism evidence="2 3">
    <name type="scientific">Asticcacaulis biprosthecium C19</name>
    <dbReference type="NCBI Taxonomy" id="715226"/>
    <lineage>
        <taxon>Bacteria</taxon>
        <taxon>Pseudomonadati</taxon>
        <taxon>Pseudomonadota</taxon>
        <taxon>Alphaproteobacteria</taxon>
        <taxon>Caulobacterales</taxon>
        <taxon>Caulobacteraceae</taxon>
        <taxon>Asticcacaulis</taxon>
    </lineage>
</organism>
<reference evidence="3" key="1">
    <citation type="submission" date="2011-03" db="EMBL/GenBank/DDBJ databases">
        <title>Draft genome sequence of Brevundimonas diminuta.</title>
        <authorList>
            <person name="Brown P.J.B."/>
            <person name="Buechlein A."/>
            <person name="Hemmerich C."/>
            <person name="Brun Y.V."/>
        </authorList>
    </citation>
    <scope>NUCLEOTIDE SEQUENCE [LARGE SCALE GENOMIC DNA]</scope>
    <source>
        <strain evidence="3">C19</strain>
    </source>
</reference>
<protein>
    <submittedName>
        <fullName evidence="2">Uncharacterized protein</fullName>
    </submittedName>
</protein>
<proteinExistence type="predicted"/>
<dbReference type="AlphaFoldDB" id="F4QTA2"/>
<feature type="signal peptide" evidence="1">
    <location>
        <begin position="1"/>
        <end position="21"/>
    </location>
</feature>
<evidence type="ECO:0000313" key="2">
    <source>
        <dbReference type="EMBL" id="EGF89972.1"/>
    </source>
</evidence>
<keyword evidence="3" id="KW-1185">Reference proteome</keyword>